<name>A0A9N8WIG2_9GLOM</name>
<comment type="caution">
    <text evidence="1">The sequence shown here is derived from an EMBL/GenBank/DDBJ whole genome shotgun (WGS) entry which is preliminary data.</text>
</comment>
<dbReference type="Proteomes" id="UP000789759">
    <property type="component" value="Unassembled WGS sequence"/>
</dbReference>
<dbReference type="EMBL" id="CAJVQA010000717">
    <property type="protein sequence ID" value="CAG8487799.1"/>
    <property type="molecule type" value="Genomic_DNA"/>
</dbReference>
<dbReference type="AlphaFoldDB" id="A0A9N8WIG2"/>
<organism evidence="1 2">
    <name type="scientific">Cetraspora pellucida</name>
    <dbReference type="NCBI Taxonomy" id="1433469"/>
    <lineage>
        <taxon>Eukaryota</taxon>
        <taxon>Fungi</taxon>
        <taxon>Fungi incertae sedis</taxon>
        <taxon>Mucoromycota</taxon>
        <taxon>Glomeromycotina</taxon>
        <taxon>Glomeromycetes</taxon>
        <taxon>Diversisporales</taxon>
        <taxon>Gigasporaceae</taxon>
        <taxon>Cetraspora</taxon>
    </lineage>
</organism>
<keyword evidence="2" id="KW-1185">Reference proteome</keyword>
<proteinExistence type="predicted"/>
<evidence type="ECO:0000313" key="1">
    <source>
        <dbReference type="EMBL" id="CAG8487799.1"/>
    </source>
</evidence>
<protein>
    <submittedName>
        <fullName evidence="1">10867_t:CDS:1</fullName>
    </submittedName>
</protein>
<evidence type="ECO:0000313" key="2">
    <source>
        <dbReference type="Proteomes" id="UP000789759"/>
    </source>
</evidence>
<reference evidence="1" key="1">
    <citation type="submission" date="2021-06" db="EMBL/GenBank/DDBJ databases">
        <authorList>
            <person name="Kallberg Y."/>
            <person name="Tangrot J."/>
            <person name="Rosling A."/>
        </authorList>
    </citation>
    <scope>NUCLEOTIDE SEQUENCE</scope>
    <source>
        <strain evidence="1">FL966</strain>
    </source>
</reference>
<sequence>MKQENSTKSHIMKAESLQENFFYKSQHIDDFEYEISMALDTSDDLKCNFFTALDMSNSSIQLAVTEEIEL</sequence>
<gene>
    <name evidence="1" type="ORF">CPELLU_LOCUS1830</name>
</gene>
<accession>A0A9N8WIG2</accession>